<organism evidence="13 14">
    <name type="scientific">Cellvibrio zantedeschiae</name>
    <dbReference type="NCBI Taxonomy" id="1237077"/>
    <lineage>
        <taxon>Bacteria</taxon>
        <taxon>Pseudomonadati</taxon>
        <taxon>Pseudomonadota</taxon>
        <taxon>Gammaproteobacteria</taxon>
        <taxon>Cellvibrionales</taxon>
        <taxon>Cellvibrionaceae</taxon>
        <taxon>Cellvibrio</taxon>
    </lineage>
</organism>
<dbReference type="HAMAP" id="MF_01393">
    <property type="entry name" value="ATP_synth_a_bact"/>
    <property type="match status" value="1"/>
</dbReference>
<dbReference type="NCBIfam" id="TIGR01131">
    <property type="entry name" value="ATP_synt_6_or_A"/>
    <property type="match status" value="1"/>
</dbReference>
<dbReference type="InterPro" id="IPR000568">
    <property type="entry name" value="ATP_synth_F0_asu"/>
</dbReference>
<dbReference type="PANTHER" id="PTHR42823">
    <property type="entry name" value="ATP SYNTHASE SUBUNIT A, CHLOROPLASTIC"/>
    <property type="match status" value="1"/>
</dbReference>
<comment type="caution">
    <text evidence="13">The sequence shown here is derived from an EMBL/GenBank/DDBJ whole genome shotgun (WGS) entry which is preliminary data.</text>
</comment>
<evidence type="ECO:0000313" key="14">
    <source>
        <dbReference type="Proteomes" id="UP000619761"/>
    </source>
</evidence>
<keyword evidence="6 11" id="KW-0375">Hydrogen ion transport</keyword>
<dbReference type="Pfam" id="PF00119">
    <property type="entry name" value="ATP-synt_A"/>
    <property type="match status" value="1"/>
</dbReference>
<evidence type="ECO:0000256" key="12">
    <source>
        <dbReference type="RuleBase" id="RU000483"/>
    </source>
</evidence>
<comment type="similarity">
    <text evidence="2 11 12">Belongs to the ATPase A chain family.</text>
</comment>
<evidence type="ECO:0000256" key="4">
    <source>
        <dbReference type="ARBA" id="ARBA00022547"/>
    </source>
</evidence>
<feature type="transmembrane region" description="Helical" evidence="11">
    <location>
        <begin position="246"/>
        <end position="272"/>
    </location>
</feature>
<dbReference type="PANTHER" id="PTHR42823:SF3">
    <property type="entry name" value="ATP SYNTHASE SUBUNIT A, CHLOROPLASTIC"/>
    <property type="match status" value="1"/>
</dbReference>
<keyword evidence="9 11" id="KW-0472">Membrane</keyword>
<feature type="transmembrane region" description="Helical" evidence="11">
    <location>
        <begin position="51"/>
        <end position="73"/>
    </location>
</feature>
<evidence type="ECO:0000256" key="6">
    <source>
        <dbReference type="ARBA" id="ARBA00022781"/>
    </source>
</evidence>
<evidence type="ECO:0000256" key="11">
    <source>
        <dbReference type="HAMAP-Rule" id="MF_01393"/>
    </source>
</evidence>
<keyword evidence="8 11" id="KW-0406">Ion transport</keyword>
<evidence type="ECO:0000256" key="8">
    <source>
        <dbReference type="ARBA" id="ARBA00023065"/>
    </source>
</evidence>
<dbReference type="PROSITE" id="PS00449">
    <property type="entry name" value="ATPASE_A"/>
    <property type="match status" value="1"/>
</dbReference>
<reference evidence="14" key="1">
    <citation type="journal article" date="2019" name="Int. J. Syst. Evol. Microbiol.">
        <title>The Global Catalogue of Microorganisms (GCM) 10K type strain sequencing project: providing services to taxonomists for standard genome sequencing and annotation.</title>
        <authorList>
            <consortium name="The Broad Institute Genomics Platform"/>
            <consortium name="The Broad Institute Genome Sequencing Center for Infectious Disease"/>
            <person name="Wu L."/>
            <person name="Ma J."/>
        </authorList>
    </citation>
    <scope>NUCLEOTIDE SEQUENCE [LARGE SCALE GENOMIC DNA]</scope>
    <source>
        <strain evidence="14">KCTC 32239</strain>
    </source>
</reference>
<dbReference type="Proteomes" id="UP000619761">
    <property type="component" value="Unassembled WGS sequence"/>
</dbReference>
<evidence type="ECO:0000256" key="9">
    <source>
        <dbReference type="ARBA" id="ARBA00023136"/>
    </source>
</evidence>
<keyword evidence="7 11" id="KW-1133">Transmembrane helix</keyword>
<keyword evidence="11" id="KW-1003">Cell membrane</keyword>
<keyword evidence="10 11" id="KW-0066">ATP synthesis</keyword>
<keyword evidence="14" id="KW-1185">Reference proteome</keyword>
<dbReference type="InterPro" id="IPR023011">
    <property type="entry name" value="ATP_synth_F0_asu_AS"/>
</dbReference>
<dbReference type="InterPro" id="IPR045082">
    <property type="entry name" value="ATP_syn_F0_a_bact/chloroplast"/>
</dbReference>
<feature type="transmembrane region" description="Helical" evidence="11">
    <location>
        <begin position="113"/>
        <end position="131"/>
    </location>
</feature>
<name>A0ABQ3B993_9GAMM</name>
<comment type="subcellular location">
    <subcellularLocation>
        <location evidence="11 12">Cell membrane</location>
        <topology evidence="11 12">Multi-pass membrane protein</topology>
    </subcellularLocation>
    <subcellularLocation>
        <location evidence="1">Membrane</location>
        <topology evidence="1">Multi-pass membrane protein</topology>
    </subcellularLocation>
</comment>
<evidence type="ECO:0000256" key="7">
    <source>
        <dbReference type="ARBA" id="ARBA00022989"/>
    </source>
</evidence>
<dbReference type="RefSeq" id="WP_189420340.1">
    <property type="nucleotide sequence ID" value="NZ_BMYZ01000003.1"/>
</dbReference>
<keyword evidence="3 11" id="KW-0813">Transport</keyword>
<dbReference type="CDD" id="cd00310">
    <property type="entry name" value="ATP-synt_Fo_a_6"/>
    <property type="match status" value="1"/>
</dbReference>
<dbReference type="InterPro" id="IPR035908">
    <property type="entry name" value="F0_ATP_A_sf"/>
</dbReference>
<evidence type="ECO:0000256" key="3">
    <source>
        <dbReference type="ARBA" id="ARBA00022448"/>
    </source>
</evidence>
<comment type="function">
    <text evidence="11 12">Key component of the proton channel; it plays a direct role in the translocation of protons across the membrane.</text>
</comment>
<sequence length="305" mass="33766">MSDVEHVAEHHEALTSSQYIQHHLTNLTYGQLPDGSWGFAANGAEAKAMGFWAINVDTMGWSLFLGLVFFLIFRSVAKKVTSDAPTGLQNAVECAVELVESNVKSMFPYHNKMIAPMALTIFVWVLFMNSMDLLAIDLLPQIAEKIGVQLGANPHEVFFKVVPSADPNITLGMALCVFVLILWYSITQKGLLGFIKELTLHPFSSSNPIVQTLFIPVNFVLELPTLLSKPVSLGLRLFGNLYAGEIIFILVAIMYGAGWLFAGVAVAVQIIWALFHLLIIYLQALIFMVLTIVYMSLAYQNDEAH</sequence>
<protein>
    <recommendedName>
        <fullName evidence="11 12">ATP synthase subunit a</fullName>
    </recommendedName>
    <alternativeName>
        <fullName evidence="11">ATP synthase F0 sector subunit a</fullName>
    </alternativeName>
    <alternativeName>
        <fullName evidence="11">F-ATPase subunit 6</fullName>
    </alternativeName>
</protein>
<evidence type="ECO:0000256" key="1">
    <source>
        <dbReference type="ARBA" id="ARBA00004141"/>
    </source>
</evidence>
<dbReference type="Gene3D" id="1.20.120.220">
    <property type="entry name" value="ATP synthase, F0 complex, subunit A"/>
    <property type="match status" value="1"/>
</dbReference>
<accession>A0ABQ3B993</accession>
<dbReference type="SUPFAM" id="SSF81336">
    <property type="entry name" value="F1F0 ATP synthase subunit A"/>
    <property type="match status" value="1"/>
</dbReference>
<keyword evidence="4 11" id="KW-0138">CF(0)</keyword>
<evidence type="ECO:0000256" key="2">
    <source>
        <dbReference type="ARBA" id="ARBA00006810"/>
    </source>
</evidence>
<feature type="transmembrane region" description="Helical" evidence="11">
    <location>
        <begin position="278"/>
        <end position="299"/>
    </location>
</feature>
<feature type="transmembrane region" description="Helical" evidence="11">
    <location>
        <begin position="169"/>
        <end position="186"/>
    </location>
</feature>
<gene>
    <name evidence="11 13" type="primary">atpB</name>
    <name evidence="13" type="ORF">GCM10011613_31500</name>
</gene>
<evidence type="ECO:0000256" key="5">
    <source>
        <dbReference type="ARBA" id="ARBA00022692"/>
    </source>
</evidence>
<dbReference type="NCBIfam" id="NF004477">
    <property type="entry name" value="PRK05815.1-1"/>
    <property type="match status" value="1"/>
</dbReference>
<evidence type="ECO:0000313" key="13">
    <source>
        <dbReference type="EMBL" id="GGY84282.1"/>
    </source>
</evidence>
<evidence type="ECO:0000256" key="10">
    <source>
        <dbReference type="ARBA" id="ARBA00023310"/>
    </source>
</evidence>
<dbReference type="EMBL" id="BMYZ01000003">
    <property type="protein sequence ID" value="GGY84282.1"/>
    <property type="molecule type" value="Genomic_DNA"/>
</dbReference>
<proteinExistence type="inferred from homology"/>
<keyword evidence="5 11" id="KW-0812">Transmembrane</keyword>